<feature type="coiled-coil region" evidence="1">
    <location>
        <begin position="118"/>
        <end position="202"/>
    </location>
</feature>
<dbReference type="OrthoDB" id="8062037at2759"/>
<dbReference type="AlphaFoldDB" id="A0A9W9YC02"/>
<comment type="caution">
    <text evidence="4">The sequence shown here is derived from an EMBL/GenBank/DDBJ whole genome shotgun (WGS) entry which is preliminary data.</text>
</comment>
<dbReference type="InterPro" id="IPR056872">
    <property type="entry name" value="TTC3/DZIP3-like_helical"/>
</dbReference>
<evidence type="ECO:0000256" key="1">
    <source>
        <dbReference type="SAM" id="Coils"/>
    </source>
</evidence>
<keyword evidence="5" id="KW-1185">Reference proteome</keyword>
<keyword evidence="4" id="KW-0012">Acyltransferase</keyword>
<accession>A0A9W9YC02</accession>
<keyword evidence="4" id="KW-0808">Transferase</keyword>
<feature type="region of interest" description="Disordered" evidence="2">
    <location>
        <begin position="67"/>
        <end position="86"/>
    </location>
</feature>
<dbReference type="PANTHER" id="PTHR17550:SF4">
    <property type="entry name" value="E3 UBIQUITIN-PROTEIN LIGASE TTC3"/>
    <property type="match status" value="1"/>
</dbReference>
<dbReference type="EC" id="2.3.2.27" evidence="4"/>
<feature type="compositionally biased region" description="Low complexity" evidence="2">
    <location>
        <begin position="398"/>
        <end position="421"/>
    </location>
</feature>
<dbReference type="Proteomes" id="UP001163046">
    <property type="component" value="Unassembled WGS sequence"/>
</dbReference>
<gene>
    <name evidence="4" type="primary">DZIP3_1</name>
    <name evidence="4" type="ORF">OS493_018312</name>
</gene>
<proteinExistence type="predicted"/>
<dbReference type="EMBL" id="MU827787">
    <property type="protein sequence ID" value="KAJ7333136.1"/>
    <property type="molecule type" value="Genomic_DNA"/>
</dbReference>
<dbReference type="GO" id="GO:0061630">
    <property type="term" value="F:ubiquitin protein ligase activity"/>
    <property type="evidence" value="ECO:0007669"/>
    <property type="project" value="UniProtKB-EC"/>
</dbReference>
<evidence type="ECO:0000259" key="3">
    <source>
        <dbReference type="Pfam" id="PF24525"/>
    </source>
</evidence>
<evidence type="ECO:0000313" key="4">
    <source>
        <dbReference type="EMBL" id="KAJ7333136.1"/>
    </source>
</evidence>
<feature type="region of interest" description="Disordered" evidence="2">
    <location>
        <begin position="230"/>
        <end position="249"/>
    </location>
</feature>
<keyword evidence="1" id="KW-0175">Coiled coil</keyword>
<dbReference type="Pfam" id="PF24525">
    <property type="entry name" value="TTC3"/>
    <property type="match status" value="1"/>
</dbReference>
<feature type="domain" description="TTC3/DZIP3-like helical" evidence="3">
    <location>
        <begin position="124"/>
        <end position="355"/>
    </location>
</feature>
<feature type="compositionally biased region" description="Basic and acidic residues" evidence="2">
    <location>
        <begin position="230"/>
        <end position="247"/>
    </location>
</feature>
<feature type="compositionally biased region" description="Low complexity" evidence="2">
    <location>
        <begin position="371"/>
        <end position="387"/>
    </location>
</feature>
<organism evidence="4 5">
    <name type="scientific">Desmophyllum pertusum</name>
    <dbReference type="NCBI Taxonomy" id="174260"/>
    <lineage>
        <taxon>Eukaryota</taxon>
        <taxon>Metazoa</taxon>
        <taxon>Cnidaria</taxon>
        <taxon>Anthozoa</taxon>
        <taxon>Hexacorallia</taxon>
        <taxon>Scleractinia</taxon>
        <taxon>Caryophylliina</taxon>
        <taxon>Caryophylliidae</taxon>
        <taxon>Desmophyllum</taxon>
    </lineage>
</organism>
<feature type="region of interest" description="Disordered" evidence="2">
    <location>
        <begin position="370"/>
        <end position="426"/>
    </location>
</feature>
<dbReference type="PANTHER" id="PTHR17550">
    <property type="entry name" value="E3 UBIQUITIN-PROTEIN LIGASE TTC3"/>
    <property type="match status" value="1"/>
</dbReference>
<reference evidence="4" key="1">
    <citation type="submission" date="2023-01" db="EMBL/GenBank/DDBJ databases">
        <title>Genome assembly of the deep-sea coral Lophelia pertusa.</title>
        <authorList>
            <person name="Herrera S."/>
            <person name="Cordes E."/>
        </authorList>
    </citation>
    <scope>NUCLEOTIDE SEQUENCE</scope>
    <source>
        <strain evidence="4">USNM1676648</strain>
        <tissue evidence="4">Polyp</tissue>
    </source>
</reference>
<evidence type="ECO:0000256" key="2">
    <source>
        <dbReference type="SAM" id="MobiDB-lite"/>
    </source>
</evidence>
<sequence length="442" mass="47954">MDTATLKATSSVITGKNFEDSTGDLSEAIATMELAKKGGPVTPVVPVVPVVLPVAPVDAVPPAQTNVPPAQTNHKLNGTSPASDPVITSKTKAVQTQPIVKSKGVGTDPIPEPFKAEYQRAAADKDALQARLQENIERHNALLNKNSAECEKVKKKLADALQEKEKYSKDVQEVKQKTQEEIRKLRQQCEDKDDKIKTLNHKLMQDAQEKSNAVSGLKKELSSCKGQFTSEKDSWNKERSEKDESLKNTKLQHVQQQARAQEAEIKLLELRRDVGLRFLERAYQESHITINNLIQAVNARIAGPKVEELITTWKNYASECHQRVVQCKATFNEQIELLKNGRTLASVPQLTIPGPPPYPAIPVLQSLVPGQQQNQSQPQPSSESNSSTPRAPDPPVPSTAAGAANTGGASAAAPPAGGTPSVNGEKPRVPALLLLLLLLLLQ</sequence>
<evidence type="ECO:0000313" key="5">
    <source>
        <dbReference type="Proteomes" id="UP001163046"/>
    </source>
</evidence>
<name>A0A9W9YC02_9CNID</name>
<protein>
    <submittedName>
        <fullName evidence="4">DAZ interacting zinc finger protein 3</fullName>
        <ecNumber evidence="4">2.3.2.27</ecNumber>
    </submittedName>
</protein>